<dbReference type="SUPFAM" id="SSF53335">
    <property type="entry name" value="S-adenosyl-L-methionine-dependent methyltransferases"/>
    <property type="match status" value="1"/>
</dbReference>
<keyword evidence="3" id="KW-1185">Reference proteome</keyword>
<dbReference type="GO" id="GO:0008757">
    <property type="term" value="F:S-adenosylmethionine-dependent methyltransferase activity"/>
    <property type="evidence" value="ECO:0007669"/>
    <property type="project" value="InterPro"/>
</dbReference>
<sequence length="204" mass="23652">MSNSRKEQESHNFDQVASEWNQQMPEKSLICADELVRRLQIRNNHSLLDVAAGTGIIYSRLLHNKVTPQRYAAIDISQKMLDELKASFSDVETVCADFEEEFSLNQEFDFVVIYNSIPHFENLDQVFENACNNLKHGGTFAIMHARSRQQLKEHHERIGHVSSFEPIPSDSRLLDLSGKVGFEIVFIEDDDYFCYVGQRRNRIR</sequence>
<evidence type="ECO:0000259" key="1">
    <source>
        <dbReference type="Pfam" id="PF08241"/>
    </source>
</evidence>
<accession>A0A920CFN7</accession>
<name>A0A920CFN7_9BACL</name>
<organism evidence="2 3">
    <name type="scientific">Paenibacillus antibioticophila</name>
    <dbReference type="NCBI Taxonomy" id="1274374"/>
    <lineage>
        <taxon>Bacteria</taxon>
        <taxon>Bacillati</taxon>
        <taxon>Bacillota</taxon>
        <taxon>Bacilli</taxon>
        <taxon>Bacillales</taxon>
        <taxon>Paenibacillaceae</taxon>
        <taxon>Paenibacillus</taxon>
    </lineage>
</organism>
<dbReference type="AlphaFoldDB" id="A0A920CFN7"/>
<evidence type="ECO:0000313" key="3">
    <source>
        <dbReference type="Proteomes" id="UP000681162"/>
    </source>
</evidence>
<gene>
    <name evidence="2" type="ORF">J41TS12_08440</name>
</gene>
<dbReference type="Gene3D" id="3.40.50.150">
    <property type="entry name" value="Vaccinia Virus protein VP39"/>
    <property type="match status" value="1"/>
</dbReference>
<evidence type="ECO:0000313" key="2">
    <source>
        <dbReference type="EMBL" id="GIO35983.1"/>
    </source>
</evidence>
<dbReference type="PANTHER" id="PTHR43861">
    <property type="entry name" value="TRANS-ACONITATE 2-METHYLTRANSFERASE-RELATED"/>
    <property type="match status" value="1"/>
</dbReference>
<dbReference type="InterPro" id="IPR029063">
    <property type="entry name" value="SAM-dependent_MTases_sf"/>
</dbReference>
<proteinExistence type="predicted"/>
<protein>
    <recommendedName>
        <fullName evidence="1">Methyltransferase type 11 domain-containing protein</fullName>
    </recommendedName>
</protein>
<dbReference type="RefSeq" id="WP_212938346.1">
    <property type="nucleotide sequence ID" value="NZ_BORR01000002.1"/>
</dbReference>
<dbReference type="Proteomes" id="UP000681162">
    <property type="component" value="Unassembled WGS sequence"/>
</dbReference>
<dbReference type="Pfam" id="PF08241">
    <property type="entry name" value="Methyltransf_11"/>
    <property type="match status" value="1"/>
</dbReference>
<dbReference type="InterPro" id="IPR013216">
    <property type="entry name" value="Methyltransf_11"/>
</dbReference>
<comment type="caution">
    <text evidence="2">The sequence shown here is derived from an EMBL/GenBank/DDBJ whole genome shotgun (WGS) entry which is preliminary data.</text>
</comment>
<feature type="domain" description="Methyltransferase type 11" evidence="1">
    <location>
        <begin position="48"/>
        <end position="142"/>
    </location>
</feature>
<dbReference type="CDD" id="cd02440">
    <property type="entry name" value="AdoMet_MTases"/>
    <property type="match status" value="1"/>
</dbReference>
<reference evidence="2 3" key="1">
    <citation type="submission" date="2021-03" db="EMBL/GenBank/DDBJ databases">
        <title>Antimicrobial resistance genes in bacteria isolated from Japanese honey, and their potential for conferring macrolide and lincosamide resistance in the American foulbrood pathogen Paenibacillus larvae.</title>
        <authorList>
            <person name="Okamoto M."/>
            <person name="Kumagai M."/>
            <person name="Kanamori H."/>
            <person name="Takamatsu D."/>
        </authorList>
    </citation>
    <scope>NUCLEOTIDE SEQUENCE [LARGE SCALE GENOMIC DNA]</scope>
    <source>
        <strain evidence="2 3">J41TS12</strain>
    </source>
</reference>
<dbReference type="EMBL" id="BORR01000002">
    <property type="protein sequence ID" value="GIO35983.1"/>
    <property type="molecule type" value="Genomic_DNA"/>
</dbReference>